<feature type="region of interest" description="Disordered" evidence="1">
    <location>
        <begin position="111"/>
        <end position="156"/>
    </location>
</feature>
<accession>A0A165S059</accession>
<feature type="transmembrane region" description="Helical" evidence="2">
    <location>
        <begin position="258"/>
        <end position="279"/>
    </location>
</feature>
<dbReference type="Proteomes" id="UP000076727">
    <property type="component" value="Unassembled WGS sequence"/>
</dbReference>
<evidence type="ECO:0000256" key="3">
    <source>
        <dbReference type="SAM" id="SignalP"/>
    </source>
</evidence>
<dbReference type="AlphaFoldDB" id="A0A165S059"/>
<gene>
    <name evidence="5" type="ORF">DAEQUDRAFT_127918</name>
</gene>
<reference evidence="5 6" key="1">
    <citation type="journal article" date="2016" name="Mol. Biol. Evol.">
        <title>Comparative Genomics of Early-Diverging Mushroom-Forming Fungi Provides Insights into the Origins of Lignocellulose Decay Capabilities.</title>
        <authorList>
            <person name="Nagy L.G."/>
            <person name="Riley R."/>
            <person name="Tritt A."/>
            <person name="Adam C."/>
            <person name="Daum C."/>
            <person name="Floudas D."/>
            <person name="Sun H."/>
            <person name="Yadav J.S."/>
            <person name="Pangilinan J."/>
            <person name="Larsson K.H."/>
            <person name="Matsuura K."/>
            <person name="Barry K."/>
            <person name="Labutti K."/>
            <person name="Kuo R."/>
            <person name="Ohm R.A."/>
            <person name="Bhattacharya S.S."/>
            <person name="Shirouzu T."/>
            <person name="Yoshinaga Y."/>
            <person name="Martin F.M."/>
            <person name="Grigoriev I.V."/>
            <person name="Hibbett D.S."/>
        </authorList>
    </citation>
    <scope>NUCLEOTIDE SEQUENCE [LARGE SCALE GENOMIC DNA]</scope>
    <source>
        <strain evidence="5 6">L-15889</strain>
    </source>
</reference>
<keyword evidence="6" id="KW-1185">Reference proteome</keyword>
<evidence type="ECO:0000256" key="1">
    <source>
        <dbReference type="SAM" id="MobiDB-lite"/>
    </source>
</evidence>
<evidence type="ECO:0000313" key="6">
    <source>
        <dbReference type="Proteomes" id="UP000076727"/>
    </source>
</evidence>
<dbReference type="OrthoDB" id="3219854at2759"/>
<feature type="compositionally biased region" description="Low complexity" evidence="1">
    <location>
        <begin position="120"/>
        <end position="156"/>
    </location>
</feature>
<feature type="transmembrane region" description="Helical" evidence="2">
    <location>
        <begin position="70"/>
        <end position="93"/>
    </location>
</feature>
<organism evidence="5 6">
    <name type="scientific">Daedalea quercina L-15889</name>
    <dbReference type="NCBI Taxonomy" id="1314783"/>
    <lineage>
        <taxon>Eukaryota</taxon>
        <taxon>Fungi</taxon>
        <taxon>Dikarya</taxon>
        <taxon>Basidiomycota</taxon>
        <taxon>Agaricomycotina</taxon>
        <taxon>Agaricomycetes</taxon>
        <taxon>Polyporales</taxon>
        <taxon>Fomitopsis</taxon>
    </lineage>
</organism>
<evidence type="ECO:0000313" key="5">
    <source>
        <dbReference type="EMBL" id="KZT71369.1"/>
    </source>
</evidence>
<dbReference type="Pfam" id="PF20153">
    <property type="entry name" value="DUF6535"/>
    <property type="match status" value="1"/>
</dbReference>
<keyword evidence="2" id="KW-1133">Transmembrane helix</keyword>
<dbReference type="STRING" id="1314783.A0A165S059"/>
<keyword evidence="2" id="KW-0472">Membrane</keyword>
<feature type="signal peptide" evidence="3">
    <location>
        <begin position="1"/>
        <end position="16"/>
    </location>
</feature>
<feature type="chain" id="PRO_5007866151" description="DUF6535 domain-containing protein" evidence="3">
    <location>
        <begin position="17"/>
        <end position="287"/>
    </location>
</feature>
<evidence type="ECO:0000256" key="2">
    <source>
        <dbReference type="SAM" id="Phobius"/>
    </source>
</evidence>
<keyword evidence="3" id="KW-0732">Signal</keyword>
<dbReference type="EMBL" id="KV429046">
    <property type="protein sequence ID" value="KZT71369.1"/>
    <property type="molecule type" value="Genomic_DNA"/>
</dbReference>
<dbReference type="InterPro" id="IPR045338">
    <property type="entry name" value="DUF6535"/>
</dbReference>
<feature type="domain" description="DUF6535" evidence="4">
    <location>
        <begin position="1"/>
        <end position="102"/>
    </location>
</feature>
<sequence>MSALILFAAPFPAVLAAFVVESYQNLHSDPNSTTVVFLQEILAALHSNGSLSYRSPAYASENFQPKASDAYINTLWLASFVISISTAFLVILAKGWLFNLSENSEPIIASATSGTRTARGRSSPPCSRGSPSYSMLPCSSSPRASPRSCSPSMPPSRLRQGCIKAITVRLYIGIHIVPVIDSRTPYKTSVTTALMMAIILPAGEISRDDMRVSRSDHRPSSLGGQLLVPARGRGGRASPCKLVRVLSRRRLRFSLRSYVAFALPFAIGICSWSPAHYAYCSLPLVQI</sequence>
<protein>
    <recommendedName>
        <fullName evidence="4">DUF6535 domain-containing protein</fullName>
    </recommendedName>
</protein>
<name>A0A165S059_9APHY</name>
<keyword evidence="2" id="KW-0812">Transmembrane</keyword>
<evidence type="ECO:0000259" key="4">
    <source>
        <dbReference type="Pfam" id="PF20153"/>
    </source>
</evidence>
<proteinExistence type="predicted"/>